<proteinExistence type="predicted"/>
<evidence type="ECO:0000313" key="2">
    <source>
        <dbReference type="Proteomes" id="UP000308600"/>
    </source>
</evidence>
<organism evidence="1 2">
    <name type="scientific">Pluteus cervinus</name>
    <dbReference type="NCBI Taxonomy" id="181527"/>
    <lineage>
        <taxon>Eukaryota</taxon>
        <taxon>Fungi</taxon>
        <taxon>Dikarya</taxon>
        <taxon>Basidiomycota</taxon>
        <taxon>Agaricomycotina</taxon>
        <taxon>Agaricomycetes</taxon>
        <taxon>Agaricomycetidae</taxon>
        <taxon>Agaricales</taxon>
        <taxon>Pluteineae</taxon>
        <taxon>Pluteaceae</taxon>
        <taxon>Pluteus</taxon>
    </lineage>
</organism>
<sequence length="559" mass="60576">MNQSMLVSYRSLGPKYQTCAPDSWAQLTTLGINMALGPSWSLYEGWVISPLVLKGTLARPGRPRKDTYDKHHPYLTNEDGGPLLQEKVDRISKDARSHIETLKLCGRDVVPATWGKASSYIRTWLAAKLYPVHPELAYCDDDYKLNEYMSRHYNGWVTGLFPADTGLELAAEAPTIPTPTIPAPTFPAPTVPAPAINEEVRRPTKKRKVNKIASDGSDLDDPSLFMMNIDTDVEIAHTIAEDVAMIQDKVPSAVEKGKGREVEVKKKLLLTNPLRVAQAVEIDVDSDGTIDDNEHGVDNGILDALPTKASTSTAPLLESVLPTAPTCPKSTKKVTRKVKLAGDPTASTVTSSSNSKTPAPRRAPVVRKPPPTSTRSTRSKAAESAVPPESITQPADTVKKASKKRGGKLKDVVTSPNAGQGPPLDTNPNSGVIGLPVDAKLLESAKMLFTLGYFYQTNDDSNEVAEKKWAELTEEQRRLWAEKARKAPQLPTPIAKCETITSNAEVCPDFPLGVTGRADNITINNLKMNPPRSRPGAILIVSPSQGLSLPRPSQLAEAT</sequence>
<accession>A0ACD3AE93</accession>
<gene>
    <name evidence="1" type="ORF">BDN72DRAFT_902054</name>
</gene>
<dbReference type="Proteomes" id="UP000308600">
    <property type="component" value="Unassembled WGS sequence"/>
</dbReference>
<dbReference type="EMBL" id="ML208501">
    <property type="protein sequence ID" value="TFK63851.1"/>
    <property type="molecule type" value="Genomic_DNA"/>
</dbReference>
<keyword evidence="2" id="KW-1185">Reference proteome</keyword>
<protein>
    <submittedName>
        <fullName evidence="1">Uncharacterized protein</fullName>
    </submittedName>
</protein>
<name>A0ACD3AE93_9AGAR</name>
<evidence type="ECO:0000313" key="1">
    <source>
        <dbReference type="EMBL" id="TFK63851.1"/>
    </source>
</evidence>
<reference evidence="1 2" key="1">
    <citation type="journal article" date="2019" name="Nat. Ecol. Evol.">
        <title>Megaphylogeny resolves global patterns of mushroom evolution.</title>
        <authorList>
            <person name="Varga T."/>
            <person name="Krizsan K."/>
            <person name="Foldi C."/>
            <person name="Dima B."/>
            <person name="Sanchez-Garcia M."/>
            <person name="Sanchez-Ramirez S."/>
            <person name="Szollosi G.J."/>
            <person name="Szarkandi J.G."/>
            <person name="Papp V."/>
            <person name="Albert L."/>
            <person name="Andreopoulos W."/>
            <person name="Angelini C."/>
            <person name="Antonin V."/>
            <person name="Barry K.W."/>
            <person name="Bougher N.L."/>
            <person name="Buchanan P."/>
            <person name="Buyck B."/>
            <person name="Bense V."/>
            <person name="Catcheside P."/>
            <person name="Chovatia M."/>
            <person name="Cooper J."/>
            <person name="Damon W."/>
            <person name="Desjardin D."/>
            <person name="Finy P."/>
            <person name="Geml J."/>
            <person name="Haridas S."/>
            <person name="Hughes K."/>
            <person name="Justo A."/>
            <person name="Karasinski D."/>
            <person name="Kautmanova I."/>
            <person name="Kiss B."/>
            <person name="Kocsube S."/>
            <person name="Kotiranta H."/>
            <person name="LaButti K.M."/>
            <person name="Lechner B.E."/>
            <person name="Liimatainen K."/>
            <person name="Lipzen A."/>
            <person name="Lukacs Z."/>
            <person name="Mihaltcheva S."/>
            <person name="Morgado L.N."/>
            <person name="Niskanen T."/>
            <person name="Noordeloos M.E."/>
            <person name="Ohm R.A."/>
            <person name="Ortiz-Santana B."/>
            <person name="Ovrebo C."/>
            <person name="Racz N."/>
            <person name="Riley R."/>
            <person name="Savchenko A."/>
            <person name="Shiryaev A."/>
            <person name="Soop K."/>
            <person name="Spirin V."/>
            <person name="Szebenyi C."/>
            <person name="Tomsovsky M."/>
            <person name="Tulloss R.E."/>
            <person name="Uehling J."/>
            <person name="Grigoriev I.V."/>
            <person name="Vagvolgyi C."/>
            <person name="Papp T."/>
            <person name="Martin F.M."/>
            <person name="Miettinen O."/>
            <person name="Hibbett D.S."/>
            <person name="Nagy L.G."/>
        </authorList>
    </citation>
    <scope>NUCLEOTIDE SEQUENCE [LARGE SCALE GENOMIC DNA]</scope>
    <source>
        <strain evidence="1 2">NL-1719</strain>
    </source>
</reference>